<feature type="signal peptide" evidence="2">
    <location>
        <begin position="1"/>
        <end position="23"/>
    </location>
</feature>
<accession>A0AAN7YIB4</accession>
<reference evidence="3 4" key="1">
    <citation type="submission" date="2023-08" db="EMBL/GenBank/DDBJ databases">
        <title>Black Yeasts Isolated from many extreme environments.</title>
        <authorList>
            <person name="Coleine C."/>
            <person name="Stajich J.E."/>
            <person name="Selbmann L."/>
        </authorList>
    </citation>
    <scope>NUCLEOTIDE SEQUENCE [LARGE SCALE GENOMIC DNA]</scope>
    <source>
        <strain evidence="3 4">CCFEE 5910</strain>
    </source>
</reference>
<feature type="chain" id="PRO_5042904180" evidence="2">
    <location>
        <begin position="24"/>
        <end position="142"/>
    </location>
</feature>
<name>A0AAN7YIB4_9EURO</name>
<comment type="caution">
    <text evidence="3">The sequence shown here is derived from an EMBL/GenBank/DDBJ whole genome shotgun (WGS) entry which is preliminary data.</text>
</comment>
<dbReference type="Proteomes" id="UP001309876">
    <property type="component" value="Unassembled WGS sequence"/>
</dbReference>
<dbReference type="AlphaFoldDB" id="A0AAN7YIB4"/>
<organism evidence="3 4">
    <name type="scientific">Lithohypha guttulata</name>
    <dbReference type="NCBI Taxonomy" id="1690604"/>
    <lineage>
        <taxon>Eukaryota</taxon>
        <taxon>Fungi</taxon>
        <taxon>Dikarya</taxon>
        <taxon>Ascomycota</taxon>
        <taxon>Pezizomycotina</taxon>
        <taxon>Eurotiomycetes</taxon>
        <taxon>Chaetothyriomycetidae</taxon>
        <taxon>Chaetothyriales</taxon>
        <taxon>Trichomeriaceae</taxon>
        <taxon>Lithohypha</taxon>
    </lineage>
</organism>
<evidence type="ECO:0000256" key="1">
    <source>
        <dbReference type="SAM" id="MobiDB-lite"/>
    </source>
</evidence>
<evidence type="ECO:0000313" key="3">
    <source>
        <dbReference type="EMBL" id="KAK5088561.1"/>
    </source>
</evidence>
<keyword evidence="2" id="KW-0732">Signal</keyword>
<feature type="region of interest" description="Disordered" evidence="1">
    <location>
        <begin position="105"/>
        <end position="142"/>
    </location>
</feature>
<evidence type="ECO:0000313" key="4">
    <source>
        <dbReference type="Proteomes" id="UP001309876"/>
    </source>
</evidence>
<protein>
    <submittedName>
        <fullName evidence="3">Uncharacterized protein</fullName>
    </submittedName>
</protein>
<sequence>MYGPSLFASLVSIFALLLTSVTATEGDDLAQKICSTYHRPGKLYCVTTLSYVICIDGTTELEQATDLGYWCKATGPYSVDGNNEVLPTHNLDMWALPYMRPGINLEDEEQDSNGTRSEQQRRRQKVVGTRFDGMNADHASEL</sequence>
<keyword evidence="4" id="KW-1185">Reference proteome</keyword>
<gene>
    <name evidence="3" type="ORF">LTR05_002781</name>
</gene>
<dbReference type="EMBL" id="JAVRRJ010000002">
    <property type="protein sequence ID" value="KAK5088561.1"/>
    <property type="molecule type" value="Genomic_DNA"/>
</dbReference>
<evidence type="ECO:0000256" key="2">
    <source>
        <dbReference type="SAM" id="SignalP"/>
    </source>
</evidence>
<proteinExistence type="predicted"/>